<feature type="coiled-coil region" evidence="1">
    <location>
        <begin position="24"/>
        <end position="55"/>
    </location>
</feature>
<keyword evidence="1" id="KW-0175">Coiled coil</keyword>
<accession>A0A8S2Z0D9</accession>
<proteinExistence type="predicted"/>
<organism evidence="2 4">
    <name type="scientific">Rotaria magnacalcarata</name>
    <dbReference type="NCBI Taxonomy" id="392030"/>
    <lineage>
        <taxon>Eukaryota</taxon>
        <taxon>Metazoa</taxon>
        <taxon>Spiralia</taxon>
        <taxon>Gnathifera</taxon>
        <taxon>Rotifera</taxon>
        <taxon>Eurotatoria</taxon>
        <taxon>Bdelloidea</taxon>
        <taxon>Philodinida</taxon>
        <taxon>Philodinidae</taxon>
        <taxon>Rotaria</taxon>
    </lineage>
</organism>
<evidence type="ECO:0000256" key="1">
    <source>
        <dbReference type="SAM" id="Coils"/>
    </source>
</evidence>
<reference evidence="2" key="1">
    <citation type="submission" date="2021-02" db="EMBL/GenBank/DDBJ databases">
        <authorList>
            <person name="Nowell W R."/>
        </authorList>
    </citation>
    <scope>NUCLEOTIDE SEQUENCE</scope>
</reference>
<name>A0A8S2Z0D9_9BILA</name>
<feature type="non-terminal residue" evidence="2">
    <location>
        <position position="56"/>
    </location>
</feature>
<dbReference type="EMBL" id="CAJOBI010158290">
    <property type="protein sequence ID" value="CAF4840550.1"/>
    <property type="molecule type" value="Genomic_DNA"/>
</dbReference>
<gene>
    <name evidence="2" type="ORF">GIL414_LOCUS38578</name>
    <name evidence="3" type="ORF">SMN809_LOCUS48918</name>
</gene>
<evidence type="ECO:0000313" key="4">
    <source>
        <dbReference type="Proteomes" id="UP000681720"/>
    </source>
</evidence>
<protein>
    <submittedName>
        <fullName evidence="2">Uncharacterized protein</fullName>
    </submittedName>
</protein>
<comment type="caution">
    <text evidence="2">The sequence shown here is derived from an EMBL/GenBank/DDBJ whole genome shotgun (WGS) entry which is preliminary data.</text>
</comment>
<evidence type="ECO:0000313" key="3">
    <source>
        <dbReference type="EMBL" id="CAF4840550.1"/>
    </source>
</evidence>
<sequence>VPIQPSHISPEELQFIQNSLPIWLTDVEAKCANIREEIQRLKNELKQLYDEAQLKQ</sequence>
<feature type="non-terminal residue" evidence="2">
    <location>
        <position position="1"/>
    </location>
</feature>
<dbReference type="Proteomes" id="UP000676336">
    <property type="component" value="Unassembled WGS sequence"/>
</dbReference>
<dbReference type="AlphaFoldDB" id="A0A8S2Z0D9"/>
<evidence type="ECO:0000313" key="2">
    <source>
        <dbReference type="EMBL" id="CAF4592979.1"/>
    </source>
</evidence>
<dbReference type="Proteomes" id="UP000681720">
    <property type="component" value="Unassembled WGS sequence"/>
</dbReference>
<dbReference type="EMBL" id="CAJOBJ010102182">
    <property type="protein sequence ID" value="CAF4592979.1"/>
    <property type="molecule type" value="Genomic_DNA"/>
</dbReference>